<sequence length="479" mass="53480">MSKTLTTASGAPVADNQNSRTAGQRGPLLLDDFHLIEKLAHFNRENIPERRVHAKGSGAYGTFTVTRDITHLTSAKLFEQIGKQTETFLRFSTVGGERGSADTERDPRGFAVKFYTEEGNWDIVGNNTPVFFIRDPLKFPDFIHTQKRHPQTNLKNAQMMWDFWSHSPEALHQVTILFSDRGIPDGYRHMHGFGSHTYSLISADGQRTWVKWHFKTQQGIKNLAPAEAARLAGTDPDYAQRDLYEAIERGDHPRWTVCIQVMAEAEAANRSENPFDVTKTWSQKDYPLIEVGVLELNRNPLNYFAEVEQAAFGPSNMVPGVGLSPDRMLQGRVFAYADAHRYRVGTNHQQLPVNAPRCAVNSYQRDGSMALGTYGGAPNYEPNSYADAPKQSPRHGEPGLALNGLADRYDHREDTDYFSHAGALFRLMSQAQQELLVNNIAGAMSGVTDDVIQRQLQYFFKADPAYGAGVAKALGMNIA</sequence>
<evidence type="ECO:0000256" key="5">
    <source>
        <dbReference type="ARBA" id="ARBA00022723"/>
    </source>
</evidence>
<keyword evidence="5 11" id="KW-0479">Metal-binding</keyword>
<dbReference type="InterPro" id="IPR020835">
    <property type="entry name" value="Catalase_sf"/>
</dbReference>
<dbReference type="InterPro" id="IPR024708">
    <property type="entry name" value="Catalase_AS"/>
</dbReference>
<comment type="similarity">
    <text evidence="2 12">Belongs to the catalase family.</text>
</comment>
<dbReference type="GO" id="GO:0020037">
    <property type="term" value="F:heme binding"/>
    <property type="evidence" value="ECO:0007669"/>
    <property type="project" value="InterPro"/>
</dbReference>
<evidence type="ECO:0000313" key="15">
    <source>
        <dbReference type="EMBL" id="QPH48640.1"/>
    </source>
</evidence>
<dbReference type="PROSITE" id="PS00438">
    <property type="entry name" value="CATALASE_2"/>
    <property type="match status" value="1"/>
</dbReference>
<name>A0A7S9LGR1_9PSED</name>
<dbReference type="GO" id="GO:0042744">
    <property type="term" value="P:hydrogen peroxide catabolic process"/>
    <property type="evidence" value="ECO:0007669"/>
    <property type="project" value="UniProtKB-KW"/>
</dbReference>
<dbReference type="PANTHER" id="PTHR11465:SF61">
    <property type="entry name" value="CATALASE"/>
    <property type="match status" value="1"/>
</dbReference>
<dbReference type="PRINTS" id="PR00067">
    <property type="entry name" value="CATALASE"/>
</dbReference>
<dbReference type="InterPro" id="IPR040333">
    <property type="entry name" value="Catalase_3"/>
</dbReference>
<dbReference type="InterPro" id="IPR011614">
    <property type="entry name" value="Catalase_core"/>
</dbReference>
<dbReference type="GeneID" id="93443955"/>
<dbReference type="GO" id="GO:0042542">
    <property type="term" value="P:response to hydrogen peroxide"/>
    <property type="evidence" value="ECO:0007669"/>
    <property type="project" value="TreeGrafter"/>
</dbReference>
<keyword evidence="6 12" id="KW-0560">Oxidoreductase</keyword>
<dbReference type="EC" id="1.11.1.6" evidence="12"/>
<evidence type="ECO:0000313" key="16">
    <source>
        <dbReference type="Proteomes" id="UP000594430"/>
    </source>
</evidence>
<evidence type="ECO:0000256" key="13">
    <source>
        <dbReference type="SAM" id="MobiDB-lite"/>
    </source>
</evidence>
<dbReference type="GO" id="GO:0004096">
    <property type="term" value="F:catalase activity"/>
    <property type="evidence" value="ECO:0007669"/>
    <property type="project" value="UniProtKB-EC"/>
</dbReference>
<feature type="compositionally biased region" description="Polar residues" evidence="13">
    <location>
        <begin position="1"/>
        <end position="22"/>
    </location>
</feature>
<keyword evidence="3 12" id="KW-0575">Peroxidase</keyword>
<evidence type="ECO:0000256" key="8">
    <source>
        <dbReference type="ARBA" id="ARBA00023324"/>
    </source>
</evidence>
<keyword evidence="4 11" id="KW-0349">Heme</keyword>
<dbReference type="PANTHER" id="PTHR11465">
    <property type="entry name" value="CATALASE"/>
    <property type="match status" value="1"/>
</dbReference>
<feature type="active site" evidence="10">
    <location>
        <position position="126"/>
    </location>
</feature>
<dbReference type="InterPro" id="IPR010582">
    <property type="entry name" value="Catalase_immune_responsive"/>
</dbReference>
<dbReference type="GO" id="GO:0046872">
    <property type="term" value="F:metal ion binding"/>
    <property type="evidence" value="ECO:0007669"/>
    <property type="project" value="UniProtKB-KW"/>
</dbReference>
<dbReference type="RefSeq" id="WP_027915106.1">
    <property type="nucleotide sequence ID" value="NZ_BQHM01000009.1"/>
</dbReference>
<dbReference type="InterPro" id="IPR018028">
    <property type="entry name" value="Catalase"/>
</dbReference>
<dbReference type="SMART" id="SM01060">
    <property type="entry name" value="Catalase"/>
    <property type="match status" value="1"/>
</dbReference>
<evidence type="ECO:0000256" key="11">
    <source>
        <dbReference type="PIRSR" id="PIRSR038928-2"/>
    </source>
</evidence>
<dbReference type="FunFam" id="2.40.180.10:FF:000001">
    <property type="entry name" value="Catalase"/>
    <property type="match status" value="1"/>
</dbReference>
<feature type="binding site" description="axial binding residue" evidence="11">
    <location>
        <position position="336"/>
    </location>
    <ligand>
        <name>heme</name>
        <dbReference type="ChEBI" id="CHEBI:30413"/>
    </ligand>
    <ligandPart>
        <name>Fe</name>
        <dbReference type="ChEBI" id="CHEBI:18248"/>
    </ligandPart>
</feature>
<comment type="catalytic activity">
    <reaction evidence="9 12">
        <text>2 H2O2 = O2 + 2 H2O</text>
        <dbReference type="Rhea" id="RHEA:20309"/>
        <dbReference type="ChEBI" id="CHEBI:15377"/>
        <dbReference type="ChEBI" id="CHEBI:15379"/>
        <dbReference type="ChEBI" id="CHEBI:16240"/>
        <dbReference type="EC" id="1.11.1.6"/>
    </reaction>
</comment>
<dbReference type="AlphaFoldDB" id="A0A7S9LGR1"/>
<dbReference type="PROSITE" id="PS00437">
    <property type="entry name" value="CATALASE_1"/>
    <property type="match status" value="1"/>
</dbReference>
<dbReference type="InterPro" id="IPR002226">
    <property type="entry name" value="Catalase_haem_BS"/>
</dbReference>
<feature type="region of interest" description="Disordered" evidence="13">
    <location>
        <begin position="1"/>
        <end position="24"/>
    </location>
</feature>
<dbReference type="GO" id="GO:0005737">
    <property type="term" value="C:cytoplasm"/>
    <property type="evidence" value="ECO:0007669"/>
    <property type="project" value="TreeGrafter"/>
</dbReference>
<dbReference type="PROSITE" id="PS51402">
    <property type="entry name" value="CATALASE_3"/>
    <property type="match status" value="1"/>
</dbReference>
<evidence type="ECO:0000256" key="10">
    <source>
        <dbReference type="PIRSR" id="PIRSR038928-1"/>
    </source>
</evidence>
<protein>
    <recommendedName>
        <fullName evidence="12">Catalase</fullName>
        <ecNumber evidence="12">1.11.1.6</ecNumber>
    </recommendedName>
</protein>
<evidence type="ECO:0000256" key="3">
    <source>
        <dbReference type="ARBA" id="ARBA00022559"/>
    </source>
</evidence>
<dbReference type="PIRSF" id="PIRSF038928">
    <property type="entry name" value="Catalase_clade1-3"/>
    <property type="match status" value="1"/>
</dbReference>
<dbReference type="Gene3D" id="2.40.180.10">
    <property type="entry name" value="Catalase core domain"/>
    <property type="match status" value="1"/>
</dbReference>
<feature type="active site" evidence="10">
    <location>
        <position position="53"/>
    </location>
</feature>
<dbReference type="InterPro" id="IPR024711">
    <property type="entry name" value="Catalase_clade1/3"/>
</dbReference>
<evidence type="ECO:0000256" key="12">
    <source>
        <dbReference type="RuleBase" id="RU000498"/>
    </source>
</evidence>
<evidence type="ECO:0000256" key="4">
    <source>
        <dbReference type="ARBA" id="ARBA00022617"/>
    </source>
</evidence>
<reference evidence="15 16" key="1">
    <citation type="submission" date="2020-11" db="EMBL/GenBank/DDBJ databases">
        <title>Pseudomonas fulva producing VIM-24.</title>
        <authorList>
            <person name="Liu S."/>
        </authorList>
    </citation>
    <scope>NUCLEOTIDE SEQUENCE [LARGE SCALE GENOMIC DNA]</scope>
    <source>
        <strain evidence="15 16">ZDHY414</strain>
    </source>
</reference>
<accession>A0A7S9LGR1</accession>
<dbReference type="SUPFAM" id="SSF56634">
    <property type="entry name" value="Heme-dependent catalase-like"/>
    <property type="match status" value="1"/>
</dbReference>
<evidence type="ECO:0000256" key="1">
    <source>
        <dbReference type="ARBA" id="ARBA00001971"/>
    </source>
</evidence>
<evidence type="ECO:0000256" key="7">
    <source>
        <dbReference type="ARBA" id="ARBA00023004"/>
    </source>
</evidence>
<evidence type="ECO:0000259" key="14">
    <source>
        <dbReference type="SMART" id="SM01060"/>
    </source>
</evidence>
<comment type="cofactor">
    <cofactor evidence="1 11">
        <name>heme</name>
        <dbReference type="ChEBI" id="CHEBI:30413"/>
    </cofactor>
</comment>
<dbReference type="Proteomes" id="UP000594430">
    <property type="component" value="Chromosome"/>
</dbReference>
<evidence type="ECO:0000256" key="9">
    <source>
        <dbReference type="ARBA" id="ARBA00049254"/>
    </source>
</evidence>
<keyword evidence="7 11" id="KW-0408">Iron</keyword>
<gene>
    <name evidence="15" type="ORF">IZU98_20040</name>
</gene>
<evidence type="ECO:0000256" key="6">
    <source>
        <dbReference type="ARBA" id="ARBA00023002"/>
    </source>
</evidence>
<proteinExistence type="inferred from homology"/>
<keyword evidence="8 12" id="KW-0376">Hydrogen peroxide</keyword>
<dbReference type="Pfam" id="PF06628">
    <property type="entry name" value="Catalase-rel"/>
    <property type="match status" value="1"/>
</dbReference>
<dbReference type="EMBL" id="CP064946">
    <property type="protein sequence ID" value="QPH48640.1"/>
    <property type="molecule type" value="Genomic_DNA"/>
</dbReference>
<dbReference type="CDD" id="cd08156">
    <property type="entry name" value="catalase_clade_3"/>
    <property type="match status" value="1"/>
</dbReference>
<dbReference type="Pfam" id="PF00199">
    <property type="entry name" value="Catalase"/>
    <property type="match status" value="1"/>
</dbReference>
<organism evidence="15 16">
    <name type="scientific">Pseudomonas fulva</name>
    <dbReference type="NCBI Taxonomy" id="47880"/>
    <lineage>
        <taxon>Bacteria</taxon>
        <taxon>Pseudomonadati</taxon>
        <taxon>Pseudomonadota</taxon>
        <taxon>Gammaproteobacteria</taxon>
        <taxon>Pseudomonadales</taxon>
        <taxon>Pseudomonadaceae</taxon>
        <taxon>Pseudomonas</taxon>
    </lineage>
</organism>
<evidence type="ECO:0000256" key="2">
    <source>
        <dbReference type="ARBA" id="ARBA00005329"/>
    </source>
</evidence>
<feature type="domain" description="Catalase core" evidence="14">
    <location>
        <begin position="6"/>
        <end position="389"/>
    </location>
</feature>